<organism evidence="2 3">
    <name type="scientific">Streptomyces zaomyceticus</name>
    <dbReference type="NCBI Taxonomy" id="68286"/>
    <lineage>
        <taxon>Bacteria</taxon>
        <taxon>Bacillati</taxon>
        <taxon>Actinomycetota</taxon>
        <taxon>Actinomycetes</taxon>
        <taxon>Kitasatosporales</taxon>
        <taxon>Streptomycetaceae</taxon>
        <taxon>Streptomyces</taxon>
    </lineage>
</organism>
<evidence type="ECO:0000256" key="1">
    <source>
        <dbReference type="SAM" id="SignalP"/>
    </source>
</evidence>
<dbReference type="RefSeq" id="WP_327164896.1">
    <property type="nucleotide sequence ID" value="NZ_CP108188.1"/>
</dbReference>
<accession>A0ABZ1L4H7</accession>
<reference evidence="2 3" key="1">
    <citation type="submission" date="2022-10" db="EMBL/GenBank/DDBJ databases">
        <title>The complete genomes of actinobacterial strains from the NBC collection.</title>
        <authorList>
            <person name="Joergensen T.S."/>
            <person name="Alvarez Arevalo M."/>
            <person name="Sterndorff E.B."/>
            <person name="Faurdal D."/>
            <person name="Vuksanovic O."/>
            <person name="Mourched A.-S."/>
            <person name="Charusanti P."/>
            <person name="Shaw S."/>
            <person name="Blin K."/>
            <person name="Weber T."/>
        </authorList>
    </citation>
    <scope>NUCLEOTIDE SEQUENCE [LARGE SCALE GENOMIC DNA]</scope>
    <source>
        <strain evidence="2 3">NBC_00123</strain>
    </source>
</reference>
<sequence length="450" mass="47213">MARARTAVVAAALIAAVAPLTLGGPVAFAASPVTKAAAATAAEIGTVVQDGGRLTVPSGEEGAVTLRFTATLAPEVRGPVSAVLRVPTMLVETAGGPPVSEDVIRSTCAVDGVAYGACLWDMPYAYDDRPVDPPSLALPTVTPAKASAGSATLSYTVTLDADRTAIVLGTPDARVELKDDTGATVAEGTVRLDFVRGTPPPDGRGAVHARDRSGVLWRYEGTGDVRRPFATRERVGGGWNVYTAVTPLRSADAAGYGSLVARDRGGVLWLYEGTGNPDAPFAPRRRVGGGWNVYTAVTGDGRGDLVARDRDGVLWSYERDGSGGLFEPRRRVGGGWNVYTALTPSGFNDGVLARDKGGVLWKYDHPGHYPSEPFVPRQRVGGGWNVYTALAGTGELGRDDTPDLVARDTAGKLWLYQGVRKPGPEWNGTLVPGPTRTLVGGGWNTYDLIF</sequence>
<dbReference type="Proteomes" id="UP001622594">
    <property type="component" value="Chromosome"/>
</dbReference>
<feature type="chain" id="PRO_5045702624" evidence="1">
    <location>
        <begin position="30"/>
        <end position="450"/>
    </location>
</feature>
<keyword evidence="1" id="KW-0732">Signal</keyword>
<proteinExistence type="predicted"/>
<evidence type="ECO:0000313" key="2">
    <source>
        <dbReference type="EMBL" id="WTR69389.1"/>
    </source>
</evidence>
<evidence type="ECO:0000313" key="3">
    <source>
        <dbReference type="Proteomes" id="UP001622594"/>
    </source>
</evidence>
<dbReference type="SUPFAM" id="SSF89372">
    <property type="entry name" value="Fucose-specific lectin"/>
    <property type="match status" value="1"/>
</dbReference>
<dbReference type="EMBL" id="CP108188">
    <property type="protein sequence ID" value="WTR69389.1"/>
    <property type="molecule type" value="Genomic_DNA"/>
</dbReference>
<keyword evidence="3" id="KW-1185">Reference proteome</keyword>
<name>A0ABZ1L4H7_9ACTN</name>
<feature type="signal peptide" evidence="1">
    <location>
        <begin position="1"/>
        <end position="29"/>
    </location>
</feature>
<protein>
    <submittedName>
        <fullName evidence="2">Uncharacterized protein</fullName>
    </submittedName>
</protein>
<dbReference type="Gene3D" id="2.115.10.10">
    <property type="entry name" value="Tachylectin 2"/>
    <property type="match status" value="1"/>
</dbReference>
<gene>
    <name evidence="2" type="ORF">OG814_09045</name>
</gene>